<accession>A0A433ZWC5</accession>
<sequence>MDVLQFVHLSVSAPIIPAVPERLLLITDINIIKKPCRSMVQKYALKVKIMANRINDAKSWSHSLVNVI</sequence>
<name>A0A433ZWC5_MORMO</name>
<dbReference type="EMBL" id="NRQY01000001">
    <property type="protein sequence ID" value="RUT66415.1"/>
    <property type="molecule type" value="Genomic_DNA"/>
</dbReference>
<organism evidence="1 2">
    <name type="scientific">Morganella morganii</name>
    <name type="common">Proteus morganii</name>
    <dbReference type="NCBI Taxonomy" id="582"/>
    <lineage>
        <taxon>Bacteria</taxon>
        <taxon>Pseudomonadati</taxon>
        <taxon>Pseudomonadota</taxon>
        <taxon>Gammaproteobacteria</taxon>
        <taxon>Enterobacterales</taxon>
        <taxon>Morganellaceae</taxon>
        <taxon>Morganella</taxon>
    </lineage>
</organism>
<dbReference type="Proteomes" id="UP000286908">
    <property type="component" value="Unassembled WGS sequence"/>
</dbReference>
<reference evidence="1 2" key="1">
    <citation type="submission" date="2017-08" db="EMBL/GenBank/DDBJ databases">
        <title>Draft genome sequence of pheromone producing symbiont Morganella morganii, of the female New Zealand grass grub Costelytra giveni.</title>
        <authorList>
            <person name="Laugraud A."/>
            <person name="Young S.D."/>
            <person name="Hurst M.H."/>
        </authorList>
    </citation>
    <scope>NUCLEOTIDE SEQUENCE [LARGE SCALE GENOMIC DNA]</scope>
    <source>
        <strain evidence="1 2">MMsCG</strain>
    </source>
</reference>
<evidence type="ECO:0000313" key="1">
    <source>
        <dbReference type="EMBL" id="RUT66415.1"/>
    </source>
</evidence>
<gene>
    <name evidence="1" type="ORF">CKG00_08410</name>
</gene>
<comment type="caution">
    <text evidence="1">The sequence shown here is derived from an EMBL/GenBank/DDBJ whole genome shotgun (WGS) entry which is preliminary data.</text>
</comment>
<proteinExistence type="predicted"/>
<protein>
    <submittedName>
        <fullName evidence="1">Uncharacterized protein</fullName>
    </submittedName>
</protein>
<dbReference type="AlphaFoldDB" id="A0A433ZWC5"/>
<evidence type="ECO:0000313" key="2">
    <source>
        <dbReference type="Proteomes" id="UP000286908"/>
    </source>
</evidence>